<comment type="caution">
    <text evidence="2">The sequence shown here is derived from an EMBL/GenBank/DDBJ whole genome shotgun (WGS) entry which is preliminary data.</text>
</comment>
<dbReference type="EMBL" id="JAFREP010000024">
    <property type="protein sequence ID" value="MBO1321370.1"/>
    <property type="molecule type" value="Genomic_DNA"/>
</dbReference>
<name>A0A8J7QNQ3_9BACT</name>
<proteinExistence type="predicted"/>
<evidence type="ECO:0000313" key="2">
    <source>
        <dbReference type="EMBL" id="MBO1321370.1"/>
    </source>
</evidence>
<feature type="region of interest" description="Disordered" evidence="1">
    <location>
        <begin position="211"/>
        <end position="230"/>
    </location>
</feature>
<reference evidence="2" key="1">
    <citation type="submission" date="2021-03" db="EMBL/GenBank/DDBJ databases">
        <authorList>
            <person name="Wang G."/>
        </authorList>
    </citation>
    <scope>NUCLEOTIDE SEQUENCE</scope>
    <source>
        <strain evidence="2">KCTC 12899</strain>
    </source>
</reference>
<dbReference type="Proteomes" id="UP000664417">
    <property type="component" value="Unassembled WGS sequence"/>
</dbReference>
<dbReference type="AlphaFoldDB" id="A0A8J7QNQ3"/>
<evidence type="ECO:0000313" key="3">
    <source>
        <dbReference type="Proteomes" id="UP000664417"/>
    </source>
</evidence>
<protein>
    <recommendedName>
        <fullName evidence="4">Leucine-rich repeat domain-containing protein</fullName>
    </recommendedName>
</protein>
<dbReference type="RefSeq" id="WP_207861345.1">
    <property type="nucleotide sequence ID" value="NZ_JAFREP010000024.1"/>
</dbReference>
<accession>A0A8J7QNQ3</accession>
<sequence length="230" mass="25661">MDPKPCTCVAPINGRRFPRNLRLHEPQQDTQSPAWRTLCKLVDEAVADGRECFAPFRELSEADRSQIVTLPKSIAGLKRVKEFVVYGSSLVCIPPEIGDMTALETFTPYTSYRLHWFPYEITRCANLRRGTVSTRALFGNAKYRPMFPRLPCDIPALYPPVCSVCRGPFAAEGPLQRWLSLRIATDVLPLLVFACSAACIQKVPKPAAGYVDHAHQGGPPVQQPPPQFPR</sequence>
<organism evidence="2 3">
    <name type="scientific">Acanthopleuribacter pedis</name>
    <dbReference type="NCBI Taxonomy" id="442870"/>
    <lineage>
        <taxon>Bacteria</taxon>
        <taxon>Pseudomonadati</taxon>
        <taxon>Acidobacteriota</taxon>
        <taxon>Holophagae</taxon>
        <taxon>Acanthopleuribacterales</taxon>
        <taxon>Acanthopleuribacteraceae</taxon>
        <taxon>Acanthopleuribacter</taxon>
    </lineage>
</organism>
<evidence type="ECO:0000256" key="1">
    <source>
        <dbReference type="SAM" id="MobiDB-lite"/>
    </source>
</evidence>
<evidence type="ECO:0008006" key="4">
    <source>
        <dbReference type="Google" id="ProtNLM"/>
    </source>
</evidence>
<feature type="compositionally biased region" description="Pro residues" evidence="1">
    <location>
        <begin position="221"/>
        <end position="230"/>
    </location>
</feature>
<gene>
    <name evidence="2" type="ORF">J3U88_23010</name>
</gene>
<keyword evidence="3" id="KW-1185">Reference proteome</keyword>